<evidence type="ECO:0000256" key="1">
    <source>
        <dbReference type="ARBA" id="ARBA00022490"/>
    </source>
</evidence>
<dbReference type="GO" id="GO:0016874">
    <property type="term" value="F:ligase activity"/>
    <property type="evidence" value="ECO:0007669"/>
    <property type="project" value="UniProtKB-KW"/>
</dbReference>
<dbReference type="GO" id="GO:0006164">
    <property type="term" value="P:purine nucleotide biosynthetic process"/>
    <property type="evidence" value="ECO:0007669"/>
    <property type="project" value="UniProtKB-KW"/>
</dbReference>
<keyword evidence="5" id="KW-0067">ATP-binding</keyword>
<evidence type="ECO:0000256" key="4">
    <source>
        <dbReference type="ARBA" id="ARBA00022755"/>
    </source>
</evidence>
<dbReference type="AlphaFoldDB" id="X1EQ96"/>
<keyword evidence="4" id="KW-0658">Purine biosynthesis</keyword>
<protein>
    <recommendedName>
        <fullName evidence="7">Phosphoribosylformylglycinamidine synthase</fullName>
    </recommendedName>
</protein>
<evidence type="ECO:0008006" key="7">
    <source>
        <dbReference type="Google" id="ProtNLM"/>
    </source>
</evidence>
<dbReference type="EMBL" id="BARU01006692">
    <property type="protein sequence ID" value="GAH35551.1"/>
    <property type="molecule type" value="Genomic_DNA"/>
</dbReference>
<feature type="non-terminal residue" evidence="6">
    <location>
        <position position="128"/>
    </location>
</feature>
<keyword evidence="3" id="KW-0547">Nucleotide-binding</keyword>
<keyword evidence="2" id="KW-0436">Ligase</keyword>
<evidence type="ECO:0000256" key="5">
    <source>
        <dbReference type="ARBA" id="ARBA00022840"/>
    </source>
</evidence>
<dbReference type="PANTHER" id="PTHR34696">
    <property type="entry name" value="PHOSPHORIBOSYLFORMYLGLYCINAMIDINE SYNTHASE SUBUNIT PURS"/>
    <property type="match status" value="1"/>
</dbReference>
<keyword evidence="1" id="KW-0963">Cytoplasm</keyword>
<comment type="caution">
    <text evidence="6">The sequence shown here is derived from an EMBL/GenBank/DDBJ whole genome shotgun (WGS) entry which is preliminary data.</text>
</comment>
<dbReference type="InterPro" id="IPR003850">
    <property type="entry name" value="PurS"/>
</dbReference>
<dbReference type="GO" id="GO:0005524">
    <property type="term" value="F:ATP binding"/>
    <property type="evidence" value="ECO:0007669"/>
    <property type="project" value="UniProtKB-KW"/>
</dbReference>
<sequence length="128" mass="14009">MFRVEVSVKPGFPDPRGEALQKDIHDLGIATADRVRVSDVYLLEGALSHKEAELICQELLADPIVEEYSIGEAPLVAPEDAHAVEVAYNLGLMDPVEESVSKGILDLGITTVESVKTAKRYYLWGELS</sequence>
<gene>
    <name evidence="6" type="ORF">S03H2_13177</name>
</gene>
<evidence type="ECO:0000256" key="2">
    <source>
        <dbReference type="ARBA" id="ARBA00022598"/>
    </source>
</evidence>
<organism evidence="6">
    <name type="scientific">marine sediment metagenome</name>
    <dbReference type="NCBI Taxonomy" id="412755"/>
    <lineage>
        <taxon>unclassified sequences</taxon>
        <taxon>metagenomes</taxon>
        <taxon>ecological metagenomes</taxon>
    </lineage>
</organism>
<name>X1EQ96_9ZZZZ</name>
<reference evidence="6" key="1">
    <citation type="journal article" date="2014" name="Front. Microbiol.">
        <title>High frequency of phylogenetically diverse reductive dehalogenase-homologous genes in deep subseafloor sedimentary metagenomes.</title>
        <authorList>
            <person name="Kawai M."/>
            <person name="Futagami T."/>
            <person name="Toyoda A."/>
            <person name="Takaki Y."/>
            <person name="Nishi S."/>
            <person name="Hori S."/>
            <person name="Arai W."/>
            <person name="Tsubouchi T."/>
            <person name="Morono Y."/>
            <person name="Uchiyama I."/>
            <person name="Ito T."/>
            <person name="Fujiyama A."/>
            <person name="Inagaki F."/>
            <person name="Takami H."/>
        </authorList>
    </citation>
    <scope>NUCLEOTIDE SEQUENCE</scope>
    <source>
        <strain evidence="6">Expedition CK06-06</strain>
    </source>
</reference>
<dbReference type="SUPFAM" id="SSF82697">
    <property type="entry name" value="PurS-like"/>
    <property type="match status" value="2"/>
</dbReference>
<evidence type="ECO:0000313" key="6">
    <source>
        <dbReference type="EMBL" id="GAH35551.1"/>
    </source>
</evidence>
<dbReference type="Pfam" id="PF02700">
    <property type="entry name" value="PurS"/>
    <property type="match status" value="1"/>
</dbReference>
<dbReference type="InterPro" id="IPR036604">
    <property type="entry name" value="PurS-like_sf"/>
</dbReference>
<evidence type="ECO:0000256" key="3">
    <source>
        <dbReference type="ARBA" id="ARBA00022741"/>
    </source>
</evidence>
<dbReference type="PANTHER" id="PTHR34696:SF1">
    <property type="entry name" value="PHOSPHORIBOSYLFORMYLGLYCINAMIDINE SYNTHASE SUBUNIT PURS"/>
    <property type="match status" value="1"/>
</dbReference>
<accession>X1EQ96</accession>
<proteinExistence type="predicted"/>
<dbReference type="Gene3D" id="3.30.1280.10">
    <property type="entry name" value="Phosphoribosylformylglycinamidine synthase subunit PurS"/>
    <property type="match status" value="2"/>
</dbReference>